<dbReference type="GO" id="GO:0005737">
    <property type="term" value="C:cytoplasm"/>
    <property type="evidence" value="ECO:0007669"/>
    <property type="project" value="TreeGrafter"/>
</dbReference>
<evidence type="ECO:0000256" key="2">
    <source>
        <dbReference type="ARBA" id="ARBA00023235"/>
    </source>
</evidence>
<reference evidence="4 5" key="1">
    <citation type="submission" date="2016-10" db="EMBL/GenBank/DDBJ databases">
        <authorList>
            <person name="de Groot N.N."/>
        </authorList>
    </citation>
    <scope>NUCLEOTIDE SEQUENCE [LARGE SCALE GENOMIC DNA]</scope>
    <source>
        <strain evidence="4 5">DSM 45610</strain>
    </source>
</reference>
<dbReference type="PANTHER" id="PTHR13774:SF17">
    <property type="entry name" value="PHENAZINE BIOSYNTHESIS-LIKE DOMAIN-CONTAINING PROTEIN"/>
    <property type="match status" value="1"/>
</dbReference>
<dbReference type="GO" id="GO:0016853">
    <property type="term" value="F:isomerase activity"/>
    <property type="evidence" value="ECO:0007669"/>
    <property type="project" value="UniProtKB-KW"/>
</dbReference>
<dbReference type="PIRSF" id="PIRSF016184">
    <property type="entry name" value="PhzC_PhzF"/>
    <property type="match status" value="1"/>
</dbReference>
<gene>
    <name evidence="4" type="ORF">SAMN05444487_101271</name>
</gene>
<dbReference type="NCBIfam" id="TIGR00654">
    <property type="entry name" value="PhzF_family"/>
    <property type="match status" value="1"/>
</dbReference>
<dbReference type="InterPro" id="IPR003719">
    <property type="entry name" value="Phenazine_PhzF-like"/>
</dbReference>
<dbReference type="AlphaFoldDB" id="A0A1H2QQG4"/>
<dbReference type="Gene3D" id="3.10.310.10">
    <property type="entry name" value="Diaminopimelate Epimerase, Chain A, domain 1"/>
    <property type="match status" value="2"/>
</dbReference>
<dbReference type="PANTHER" id="PTHR13774">
    <property type="entry name" value="PHENAZINE BIOSYNTHESIS PROTEIN"/>
    <property type="match status" value="1"/>
</dbReference>
<sequence length="267" mass="30087">MKSPIIQVNAFTNRPFAGNPAAVCILSSPQDDKWMQHIAIEMNLSETAFIYKESEDHYQLRWFTVSQEEDLCGHATLASAHVLWEEELVDPKKPITFHSRSGPLTAHREGDHIRLDFPEEPITTLPTIDPALQKHYGDIIQTQGFNRLDHFLELTSEEAVLAFQPEVAINHLVGRRGLIISSRYHRQDVDFVSRFFAPVLGHGIPEDPVTGSAHCALGPYWAERIGKKKFSAFQASARGGHLRVELLNNRVHLLGQAVTIWKGTLEV</sequence>
<dbReference type="RefSeq" id="WP_091734952.1">
    <property type="nucleotide sequence ID" value="NZ_FNNQ01000001.1"/>
</dbReference>
<dbReference type="STRING" id="1048340.SAMN05444487_101271"/>
<organism evidence="4 5">
    <name type="scientific">Marininema mesophilum</name>
    <dbReference type="NCBI Taxonomy" id="1048340"/>
    <lineage>
        <taxon>Bacteria</taxon>
        <taxon>Bacillati</taxon>
        <taxon>Bacillota</taxon>
        <taxon>Bacilli</taxon>
        <taxon>Bacillales</taxon>
        <taxon>Thermoactinomycetaceae</taxon>
        <taxon>Marininema</taxon>
    </lineage>
</organism>
<protein>
    <submittedName>
        <fullName evidence="4">Phenazine biosynthesis protein PhzF family</fullName>
    </submittedName>
</protein>
<evidence type="ECO:0000256" key="3">
    <source>
        <dbReference type="PIRSR" id="PIRSR016184-1"/>
    </source>
</evidence>
<keyword evidence="5" id="KW-1185">Reference proteome</keyword>
<dbReference type="Proteomes" id="UP000198534">
    <property type="component" value="Unassembled WGS sequence"/>
</dbReference>
<dbReference type="OrthoDB" id="9788221at2"/>
<name>A0A1H2QQG4_9BACL</name>
<dbReference type="SUPFAM" id="SSF54506">
    <property type="entry name" value="Diaminopimelate epimerase-like"/>
    <property type="match status" value="1"/>
</dbReference>
<accession>A0A1H2QQG4</accession>
<comment type="similarity">
    <text evidence="1">Belongs to the PhzF family.</text>
</comment>
<feature type="active site" evidence="3">
    <location>
        <position position="46"/>
    </location>
</feature>
<dbReference type="Pfam" id="PF02567">
    <property type="entry name" value="PhzC-PhzF"/>
    <property type="match status" value="1"/>
</dbReference>
<proteinExistence type="inferred from homology"/>
<evidence type="ECO:0000256" key="1">
    <source>
        <dbReference type="ARBA" id="ARBA00008270"/>
    </source>
</evidence>
<keyword evidence="2" id="KW-0413">Isomerase</keyword>
<evidence type="ECO:0000313" key="5">
    <source>
        <dbReference type="Proteomes" id="UP000198534"/>
    </source>
</evidence>
<evidence type="ECO:0000313" key="4">
    <source>
        <dbReference type="EMBL" id="SDW08864.1"/>
    </source>
</evidence>
<dbReference type="EMBL" id="FNNQ01000001">
    <property type="protein sequence ID" value="SDW08864.1"/>
    <property type="molecule type" value="Genomic_DNA"/>
</dbReference>